<dbReference type="EMBL" id="JACMHY010000005">
    <property type="protein sequence ID" value="MBC2866386.1"/>
    <property type="molecule type" value="Genomic_DNA"/>
</dbReference>
<proteinExistence type="predicted"/>
<comment type="caution">
    <text evidence="1">The sequence shown here is derived from an EMBL/GenBank/DDBJ whole genome shotgun (WGS) entry which is preliminary data.</text>
</comment>
<reference evidence="1 2" key="1">
    <citation type="submission" date="2020-08" db="EMBL/GenBank/DDBJ databases">
        <title>Whole-Genome Sequence of French Clinical Streptomyces mexicanus Strain Q0842.</title>
        <authorList>
            <person name="Boxberger M."/>
            <person name="La Scola B."/>
        </authorList>
    </citation>
    <scope>NUCLEOTIDE SEQUENCE [LARGE SCALE GENOMIC DNA]</scope>
    <source>
        <strain evidence="1 2">Marseille-Q0842</strain>
    </source>
</reference>
<dbReference type="AlphaFoldDB" id="A0A7X1I0E4"/>
<dbReference type="Proteomes" id="UP000517694">
    <property type="component" value="Unassembled WGS sequence"/>
</dbReference>
<accession>A0A7X1I0E4</accession>
<name>A0A7X1I0E4_9ACTN</name>
<evidence type="ECO:0000313" key="2">
    <source>
        <dbReference type="Proteomes" id="UP000517694"/>
    </source>
</evidence>
<dbReference type="RefSeq" id="WP_185947469.1">
    <property type="nucleotide sequence ID" value="NZ_JACMHY010000005.1"/>
</dbReference>
<evidence type="ECO:0000313" key="1">
    <source>
        <dbReference type="EMBL" id="MBC2866386.1"/>
    </source>
</evidence>
<sequence length="132" mass="14176">MTIAHQALLFPTDGLQPLPQPDDVDQDLLLLGSVRAVSLVHVDEPDYDKASEEWSARNDHSASSVLGHFGGRPAWIQGDETPSCLSCATPMSLVVQLEEGPDHSTAMNFGGCGGAYAFACELCGRAKFLWQC</sequence>
<protein>
    <submittedName>
        <fullName evidence="1">Uncharacterized protein</fullName>
    </submittedName>
</protein>
<organism evidence="1 2">
    <name type="scientific">Streptomyces mexicanus</name>
    <dbReference type="NCBI Taxonomy" id="178566"/>
    <lineage>
        <taxon>Bacteria</taxon>
        <taxon>Bacillati</taxon>
        <taxon>Actinomycetota</taxon>
        <taxon>Actinomycetes</taxon>
        <taxon>Kitasatosporales</taxon>
        <taxon>Streptomycetaceae</taxon>
        <taxon>Streptomyces</taxon>
    </lineage>
</organism>
<keyword evidence="2" id="KW-1185">Reference proteome</keyword>
<gene>
    <name evidence="1" type="ORF">H1R13_15785</name>
</gene>